<organism evidence="3 4">
    <name type="scientific">Rotaria sordida</name>
    <dbReference type="NCBI Taxonomy" id="392033"/>
    <lineage>
        <taxon>Eukaryota</taxon>
        <taxon>Metazoa</taxon>
        <taxon>Spiralia</taxon>
        <taxon>Gnathifera</taxon>
        <taxon>Rotifera</taxon>
        <taxon>Eurotatoria</taxon>
        <taxon>Bdelloidea</taxon>
        <taxon>Philodinida</taxon>
        <taxon>Philodinidae</taxon>
        <taxon>Rotaria</taxon>
    </lineage>
</organism>
<dbReference type="EMBL" id="CAJNOO010003909">
    <property type="protein sequence ID" value="CAF1359669.1"/>
    <property type="molecule type" value="Genomic_DNA"/>
</dbReference>
<evidence type="ECO:0000313" key="3">
    <source>
        <dbReference type="EMBL" id="CAF1359669.1"/>
    </source>
</evidence>
<evidence type="ECO:0000256" key="2">
    <source>
        <dbReference type="SAM" id="Phobius"/>
    </source>
</evidence>
<dbReference type="Proteomes" id="UP000663882">
    <property type="component" value="Unassembled WGS sequence"/>
</dbReference>
<keyword evidence="2" id="KW-0812">Transmembrane</keyword>
<feature type="compositionally biased region" description="Pro residues" evidence="1">
    <location>
        <begin position="201"/>
        <end position="215"/>
    </location>
</feature>
<gene>
    <name evidence="3" type="ORF">RFH988_LOCUS32748</name>
</gene>
<sequence>MQFVQFNSKHNQRQRWQRFWPTSLLVLIAIIEILLTSVIIGLEFWSMIINVKYSFFFIGFIVSFIFIITSISTFTVVCCCVKSLGCATYVLIVHIISIAASSILLYYDALFLRHPNTCLWPKNLCNEGSLHLKFFGTILGTSTDIHRIKFILIKIQITCATVMIAICLVYTGIYVYTTVKVYTNNKITDPHTTIELGRIQQPPPPYWPPPPPRELPPSSDF</sequence>
<feature type="transmembrane region" description="Helical" evidence="2">
    <location>
        <begin position="151"/>
        <end position="176"/>
    </location>
</feature>
<protein>
    <submittedName>
        <fullName evidence="3">Uncharacterized protein</fullName>
    </submittedName>
</protein>
<feature type="transmembrane region" description="Helical" evidence="2">
    <location>
        <begin position="88"/>
        <end position="107"/>
    </location>
</feature>
<keyword evidence="2" id="KW-0472">Membrane</keyword>
<proteinExistence type="predicted"/>
<name>A0A815I6F6_9BILA</name>
<dbReference type="OrthoDB" id="10039021at2759"/>
<feature type="transmembrane region" description="Helical" evidence="2">
    <location>
        <begin position="54"/>
        <end position="81"/>
    </location>
</feature>
<keyword evidence="2" id="KW-1133">Transmembrane helix</keyword>
<feature type="region of interest" description="Disordered" evidence="1">
    <location>
        <begin position="198"/>
        <end position="221"/>
    </location>
</feature>
<evidence type="ECO:0000256" key="1">
    <source>
        <dbReference type="SAM" id="MobiDB-lite"/>
    </source>
</evidence>
<reference evidence="3" key="1">
    <citation type="submission" date="2021-02" db="EMBL/GenBank/DDBJ databases">
        <authorList>
            <person name="Nowell W R."/>
        </authorList>
    </citation>
    <scope>NUCLEOTIDE SEQUENCE</scope>
</reference>
<evidence type="ECO:0000313" key="4">
    <source>
        <dbReference type="Proteomes" id="UP000663882"/>
    </source>
</evidence>
<accession>A0A815I6F6</accession>
<feature type="transmembrane region" description="Helical" evidence="2">
    <location>
        <begin position="20"/>
        <end position="42"/>
    </location>
</feature>
<dbReference type="AlphaFoldDB" id="A0A815I6F6"/>
<comment type="caution">
    <text evidence="3">The sequence shown here is derived from an EMBL/GenBank/DDBJ whole genome shotgun (WGS) entry which is preliminary data.</text>
</comment>